<dbReference type="EMBL" id="BRPK01000014">
    <property type="protein sequence ID" value="GLB43584.1"/>
    <property type="molecule type" value="Genomic_DNA"/>
</dbReference>
<name>A0A9P3UQ75_LYOSH</name>
<gene>
    <name evidence="1" type="ORF">LshimejAT787_1400960</name>
</gene>
<evidence type="ECO:0000313" key="1">
    <source>
        <dbReference type="EMBL" id="GLB43584.1"/>
    </source>
</evidence>
<sequence length="96" mass="10805">MRANSIVLSSLHAIWPGRKSYFTTATSLRPSTKVGLRFTRRSTWKAHCICLLEASKARDRYLTWLVAERENFPSTSPFLLVSSLNPLGQTCAMLTS</sequence>
<dbReference type="AlphaFoldDB" id="A0A9P3UQ75"/>
<organism evidence="1 2">
    <name type="scientific">Lyophyllum shimeji</name>
    <name type="common">Hon-shimeji</name>
    <name type="synonym">Tricholoma shimeji</name>
    <dbReference type="NCBI Taxonomy" id="47721"/>
    <lineage>
        <taxon>Eukaryota</taxon>
        <taxon>Fungi</taxon>
        <taxon>Dikarya</taxon>
        <taxon>Basidiomycota</taxon>
        <taxon>Agaricomycotina</taxon>
        <taxon>Agaricomycetes</taxon>
        <taxon>Agaricomycetidae</taxon>
        <taxon>Agaricales</taxon>
        <taxon>Tricholomatineae</taxon>
        <taxon>Lyophyllaceae</taxon>
        <taxon>Lyophyllum</taxon>
    </lineage>
</organism>
<accession>A0A9P3UQ75</accession>
<reference evidence="1" key="1">
    <citation type="submission" date="2022-07" db="EMBL/GenBank/DDBJ databases">
        <title>The genome of Lyophyllum shimeji provides insight into the initial evolution of ectomycorrhizal fungal genome.</title>
        <authorList>
            <person name="Kobayashi Y."/>
            <person name="Shibata T."/>
            <person name="Hirakawa H."/>
            <person name="Shigenobu S."/>
            <person name="Nishiyama T."/>
            <person name="Yamada A."/>
            <person name="Hasebe M."/>
            <person name="Kawaguchi M."/>
        </authorList>
    </citation>
    <scope>NUCLEOTIDE SEQUENCE</scope>
    <source>
        <strain evidence="1">AT787</strain>
    </source>
</reference>
<keyword evidence="2" id="KW-1185">Reference proteome</keyword>
<evidence type="ECO:0000313" key="2">
    <source>
        <dbReference type="Proteomes" id="UP001063166"/>
    </source>
</evidence>
<proteinExistence type="predicted"/>
<comment type="caution">
    <text evidence="1">The sequence shown here is derived from an EMBL/GenBank/DDBJ whole genome shotgun (WGS) entry which is preliminary data.</text>
</comment>
<dbReference type="Proteomes" id="UP001063166">
    <property type="component" value="Unassembled WGS sequence"/>
</dbReference>
<protein>
    <submittedName>
        <fullName evidence="1">Uncharacterized protein</fullName>
    </submittedName>
</protein>